<evidence type="ECO:0000313" key="5">
    <source>
        <dbReference type="Proteomes" id="UP000092508"/>
    </source>
</evidence>
<dbReference type="OrthoDB" id="9769567at2"/>
<dbReference type="InterPro" id="IPR006059">
    <property type="entry name" value="SBP"/>
</dbReference>
<dbReference type="PANTHER" id="PTHR30006">
    <property type="entry name" value="THIAMINE-BINDING PERIPLASMIC PROTEIN-RELATED"/>
    <property type="match status" value="1"/>
</dbReference>
<comment type="similarity">
    <text evidence="1">Belongs to the bacterial solute-binding protein 1 family.</text>
</comment>
<comment type="caution">
    <text evidence="4">The sequence shown here is derived from an EMBL/GenBank/DDBJ whole genome shotgun (WGS) entry which is preliminary data.</text>
</comment>
<proteinExistence type="inferred from homology"/>
<dbReference type="InterPro" id="IPR026045">
    <property type="entry name" value="Ferric-bd"/>
</dbReference>
<dbReference type="Gene3D" id="3.40.190.10">
    <property type="entry name" value="Periplasmic binding protein-like II"/>
    <property type="match status" value="2"/>
</dbReference>
<evidence type="ECO:0000313" key="4">
    <source>
        <dbReference type="EMBL" id="OBX80561.1"/>
    </source>
</evidence>
<dbReference type="Proteomes" id="UP000092508">
    <property type="component" value="Unassembled WGS sequence"/>
</dbReference>
<name>A0A1B8QF13_9GAMM</name>
<dbReference type="Pfam" id="PF13416">
    <property type="entry name" value="SBP_bac_8"/>
    <property type="match status" value="1"/>
</dbReference>
<feature type="signal peptide" evidence="3">
    <location>
        <begin position="1"/>
        <end position="22"/>
    </location>
</feature>
<accession>A0A1B8QF13</accession>
<reference evidence="4 5" key="1">
    <citation type="submission" date="2016-06" db="EMBL/GenBank/DDBJ databases">
        <title>Draft genome of Moraxella atlantae CCUG 66109.</title>
        <authorList>
            <person name="Salva-Serra F."/>
            <person name="Engstrom-Jakobsson H."/>
            <person name="Thorell K."/>
            <person name="Gonzales-Siles L."/>
            <person name="Karlsson R."/>
            <person name="Boulund F."/>
            <person name="Engstrand L."/>
            <person name="Kristiansson E."/>
            <person name="Moore E."/>
        </authorList>
    </citation>
    <scope>NUCLEOTIDE SEQUENCE [LARGE SCALE GENOMIC DNA]</scope>
    <source>
        <strain evidence="4 5">CCUG 66109</strain>
    </source>
</reference>
<protein>
    <recommendedName>
        <fullName evidence="6">ABC transporter substrate-binding protein</fullName>
    </recommendedName>
</protein>
<feature type="chain" id="PRO_5008612328" description="ABC transporter substrate-binding protein" evidence="3">
    <location>
        <begin position="23"/>
        <end position="366"/>
    </location>
</feature>
<dbReference type="STRING" id="34059.A9308_03165"/>
<keyword evidence="2 3" id="KW-0732">Signal</keyword>
<dbReference type="SUPFAM" id="SSF53850">
    <property type="entry name" value="Periplasmic binding protein-like II"/>
    <property type="match status" value="1"/>
</dbReference>
<dbReference type="GO" id="GO:0030288">
    <property type="term" value="C:outer membrane-bounded periplasmic space"/>
    <property type="evidence" value="ECO:0007669"/>
    <property type="project" value="TreeGrafter"/>
</dbReference>
<evidence type="ECO:0000256" key="2">
    <source>
        <dbReference type="ARBA" id="ARBA00022729"/>
    </source>
</evidence>
<gene>
    <name evidence="4" type="ORF">A9308_03165</name>
</gene>
<organism evidence="4 5">
    <name type="scientific">Faucicola atlantae</name>
    <dbReference type="NCBI Taxonomy" id="34059"/>
    <lineage>
        <taxon>Bacteria</taxon>
        <taxon>Pseudomonadati</taxon>
        <taxon>Pseudomonadota</taxon>
        <taxon>Gammaproteobacteria</taxon>
        <taxon>Moraxellales</taxon>
        <taxon>Moraxellaceae</taxon>
        <taxon>Faucicola</taxon>
    </lineage>
</organism>
<dbReference type="PANTHER" id="PTHR30006:SF15">
    <property type="entry name" value="IRON-UTILIZATION PERIPLASMIC PROTEIN"/>
    <property type="match status" value="1"/>
</dbReference>
<dbReference type="PIRSF" id="PIRSF002825">
    <property type="entry name" value="CfbpA"/>
    <property type="match status" value="1"/>
</dbReference>
<dbReference type="AlphaFoldDB" id="A0A1B8QF13"/>
<dbReference type="EMBL" id="LZMZ01000005">
    <property type="protein sequence ID" value="OBX80561.1"/>
    <property type="molecule type" value="Genomic_DNA"/>
</dbReference>
<dbReference type="PROSITE" id="PS51257">
    <property type="entry name" value="PROKAR_LIPOPROTEIN"/>
    <property type="match status" value="1"/>
</dbReference>
<evidence type="ECO:0000256" key="3">
    <source>
        <dbReference type="SAM" id="SignalP"/>
    </source>
</evidence>
<sequence length="366" mass="39019">MMLKFARFWFGSSLFSTVLALAGCSHEPATTATDTAALTASQSANTASAPDSNAPPADVRTVLQVFSSIEPASIRPLLQDFAKQHDVDIRVVYAAPKHLVAALTNQPADVVLSNDSDVLQQAVEAALLQPFDAEQAAASVPNTYLDPDGNWLPLSYHTRTAVYDSRLLKAADIGSFASFAAPKWANKLCLTSAQDPANQALVAQLIHDMGETKTRTVLQGWLTNLARPPFGDDDALLAAIVRGECQVGLADSQRFAHATAQNPNSPLALAWINASSGGVPKRLTAIAMARASHQPELALQLIEWLAAPDQQSLFASLTDTYPINPQAEASVRLKALGNGVYSPMTPEQLHAGLVSAKMLMDEVGYH</sequence>
<evidence type="ECO:0000256" key="1">
    <source>
        <dbReference type="ARBA" id="ARBA00008520"/>
    </source>
</evidence>
<evidence type="ECO:0008006" key="6">
    <source>
        <dbReference type="Google" id="ProtNLM"/>
    </source>
</evidence>